<organism evidence="1 2">
    <name type="scientific">Salipiger pallidus</name>
    <dbReference type="NCBI Taxonomy" id="1775170"/>
    <lineage>
        <taxon>Bacteria</taxon>
        <taxon>Pseudomonadati</taxon>
        <taxon>Pseudomonadota</taxon>
        <taxon>Alphaproteobacteria</taxon>
        <taxon>Rhodobacterales</taxon>
        <taxon>Roseobacteraceae</taxon>
        <taxon>Salipiger</taxon>
    </lineage>
</organism>
<dbReference type="Proteomes" id="UP000617145">
    <property type="component" value="Unassembled WGS sequence"/>
</dbReference>
<accession>A0A8J2ZHL6</accession>
<name>A0A8J2ZHL6_9RHOB</name>
<dbReference type="AlphaFoldDB" id="A0A8J2ZHL6"/>
<evidence type="ECO:0000313" key="1">
    <source>
        <dbReference type="EMBL" id="GGG63833.1"/>
    </source>
</evidence>
<reference evidence="1" key="1">
    <citation type="journal article" date="2014" name="Int. J. Syst. Evol. Microbiol.">
        <title>Complete genome sequence of Corynebacterium casei LMG S-19264T (=DSM 44701T), isolated from a smear-ripened cheese.</title>
        <authorList>
            <consortium name="US DOE Joint Genome Institute (JGI-PGF)"/>
            <person name="Walter F."/>
            <person name="Albersmeier A."/>
            <person name="Kalinowski J."/>
            <person name="Ruckert C."/>
        </authorList>
    </citation>
    <scope>NUCLEOTIDE SEQUENCE</scope>
    <source>
        <strain evidence="1">CGMCC 1.15762</strain>
    </source>
</reference>
<dbReference type="InterPro" id="IPR010767">
    <property type="entry name" value="Phage_CGC-2007_Cje0229"/>
</dbReference>
<evidence type="ECO:0000313" key="2">
    <source>
        <dbReference type="Proteomes" id="UP000617145"/>
    </source>
</evidence>
<evidence type="ECO:0008006" key="3">
    <source>
        <dbReference type="Google" id="ProtNLM"/>
    </source>
</evidence>
<gene>
    <name evidence="1" type="ORF">GCM10011415_07890</name>
</gene>
<dbReference type="RefSeq" id="WP_188788891.1">
    <property type="nucleotide sequence ID" value="NZ_BMJV01000001.1"/>
</dbReference>
<protein>
    <recommendedName>
        <fullName evidence="3">DUF1353 domain-containing protein</fullName>
    </recommendedName>
</protein>
<keyword evidence="2" id="KW-1185">Reference proteome</keyword>
<reference evidence="1" key="2">
    <citation type="submission" date="2020-09" db="EMBL/GenBank/DDBJ databases">
        <authorList>
            <person name="Sun Q."/>
            <person name="Zhou Y."/>
        </authorList>
    </citation>
    <scope>NUCLEOTIDE SEQUENCE</scope>
    <source>
        <strain evidence="1">CGMCC 1.15762</strain>
    </source>
</reference>
<comment type="caution">
    <text evidence="1">The sequence shown here is derived from an EMBL/GenBank/DDBJ whole genome shotgun (WGS) entry which is preliminary data.</text>
</comment>
<proteinExistence type="predicted"/>
<dbReference type="EMBL" id="BMJV01000001">
    <property type="protein sequence ID" value="GGG63833.1"/>
    <property type="molecule type" value="Genomic_DNA"/>
</dbReference>
<dbReference type="Pfam" id="PF07087">
    <property type="entry name" value="DUF1353"/>
    <property type="match status" value="1"/>
</dbReference>
<sequence>MSAYTELTGWHRPVGGIAFEAIAPVRWELGVKGSDLWVIVPTGFVFDCSVPRWLCWAADPLDTRYRKASCLHDYLLVEGWGRVAAGAVFHDALQADGVPPARRIAMWLAVSLFRYR</sequence>